<sequence length="131" mass="13897">LLSVLIVIAAINTSSSPERYQVLLILEFLSMCVLSLTLTLGLFFVGTGEDQLSSSASTAVGAIILIINACFISSALCISAKRHARRAGLLLTSSWDSLVSRLSTFKALDKLEPINSRASGHRSSNSLVNAT</sequence>
<dbReference type="AlphaFoldDB" id="A0A8J4FVH0"/>
<comment type="caution">
    <text evidence="2">The sequence shown here is derived from an EMBL/GenBank/DDBJ whole genome shotgun (WGS) entry which is preliminary data.</text>
</comment>
<dbReference type="EMBL" id="BNCP01000040">
    <property type="protein sequence ID" value="GIL87680.1"/>
    <property type="molecule type" value="Genomic_DNA"/>
</dbReference>
<feature type="transmembrane region" description="Helical" evidence="1">
    <location>
        <begin position="56"/>
        <end position="78"/>
    </location>
</feature>
<name>A0A8J4FVH0_9CHLO</name>
<keyword evidence="1" id="KW-1133">Transmembrane helix</keyword>
<keyword evidence="1" id="KW-0472">Membrane</keyword>
<evidence type="ECO:0000256" key="1">
    <source>
        <dbReference type="SAM" id="Phobius"/>
    </source>
</evidence>
<evidence type="ECO:0000313" key="3">
    <source>
        <dbReference type="Proteomes" id="UP000747110"/>
    </source>
</evidence>
<feature type="transmembrane region" description="Helical" evidence="1">
    <location>
        <begin position="22"/>
        <end position="44"/>
    </location>
</feature>
<feature type="non-terminal residue" evidence="2">
    <location>
        <position position="1"/>
    </location>
</feature>
<organism evidence="2 3">
    <name type="scientific">Volvox reticuliferus</name>
    <dbReference type="NCBI Taxonomy" id="1737510"/>
    <lineage>
        <taxon>Eukaryota</taxon>
        <taxon>Viridiplantae</taxon>
        <taxon>Chlorophyta</taxon>
        <taxon>core chlorophytes</taxon>
        <taxon>Chlorophyceae</taxon>
        <taxon>CS clade</taxon>
        <taxon>Chlamydomonadales</taxon>
        <taxon>Volvocaceae</taxon>
        <taxon>Volvox</taxon>
    </lineage>
</organism>
<gene>
    <name evidence="2" type="ORF">Vretifemale_15714</name>
</gene>
<evidence type="ECO:0000313" key="2">
    <source>
        <dbReference type="EMBL" id="GIL87680.1"/>
    </source>
</evidence>
<protein>
    <submittedName>
        <fullName evidence="2">Uncharacterized protein</fullName>
    </submittedName>
</protein>
<dbReference type="Proteomes" id="UP000747110">
    <property type="component" value="Unassembled WGS sequence"/>
</dbReference>
<dbReference type="OrthoDB" id="541878at2759"/>
<accession>A0A8J4FVH0</accession>
<keyword evidence="3" id="KW-1185">Reference proteome</keyword>
<proteinExistence type="predicted"/>
<keyword evidence="1" id="KW-0812">Transmembrane</keyword>
<reference evidence="2" key="1">
    <citation type="journal article" date="2021" name="Proc. Natl. Acad. Sci. U.S.A.">
        <title>Three genomes in the algal genus Volvox reveal the fate of a haploid sex-determining region after a transition to homothallism.</title>
        <authorList>
            <person name="Yamamoto K."/>
            <person name="Hamaji T."/>
            <person name="Kawai-Toyooka H."/>
            <person name="Matsuzaki R."/>
            <person name="Takahashi F."/>
            <person name="Nishimura Y."/>
            <person name="Kawachi M."/>
            <person name="Noguchi H."/>
            <person name="Minakuchi Y."/>
            <person name="Umen J.G."/>
            <person name="Toyoda A."/>
            <person name="Nozaki H."/>
        </authorList>
    </citation>
    <scope>NUCLEOTIDE SEQUENCE</scope>
    <source>
        <strain evidence="2">NIES-3786</strain>
    </source>
</reference>